<dbReference type="Proteomes" id="UP000797356">
    <property type="component" value="Chromosome 15"/>
</dbReference>
<reference evidence="2" key="1">
    <citation type="journal article" date="2017" name="Gigascience">
        <title>The genome draft of coconut (Cocos nucifera).</title>
        <authorList>
            <person name="Xiao Y."/>
            <person name="Xu P."/>
            <person name="Fan H."/>
            <person name="Baudouin L."/>
            <person name="Xia W."/>
            <person name="Bocs S."/>
            <person name="Xu J."/>
            <person name="Li Q."/>
            <person name="Guo A."/>
            <person name="Zhou L."/>
            <person name="Li J."/>
            <person name="Wu Y."/>
            <person name="Ma Z."/>
            <person name="Armero A."/>
            <person name="Issali A.E."/>
            <person name="Liu N."/>
            <person name="Peng M."/>
            <person name="Yang Y."/>
        </authorList>
    </citation>
    <scope>NUCLEOTIDE SEQUENCE</scope>
    <source>
        <tissue evidence="2">Spear leaf of Hainan Tall coconut</tissue>
    </source>
</reference>
<name>A0A8K0IXI8_COCNU</name>
<evidence type="ECO:0000313" key="2">
    <source>
        <dbReference type="EMBL" id="KAG1370128.1"/>
    </source>
</evidence>
<evidence type="ECO:0008006" key="4">
    <source>
        <dbReference type="Google" id="ProtNLM"/>
    </source>
</evidence>
<evidence type="ECO:0000256" key="1">
    <source>
        <dbReference type="SAM" id="MobiDB-lite"/>
    </source>
</evidence>
<keyword evidence="3" id="KW-1185">Reference proteome</keyword>
<evidence type="ECO:0000313" key="3">
    <source>
        <dbReference type="Proteomes" id="UP000797356"/>
    </source>
</evidence>
<protein>
    <recommendedName>
        <fullName evidence="4">DUF4283 domain-containing protein</fullName>
    </recommendedName>
</protein>
<organism evidence="2 3">
    <name type="scientific">Cocos nucifera</name>
    <name type="common">Coconut palm</name>
    <dbReference type="NCBI Taxonomy" id="13894"/>
    <lineage>
        <taxon>Eukaryota</taxon>
        <taxon>Viridiplantae</taxon>
        <taxon>Streptophyta</taxon>
        <taxon>Embryophyta</taxon>
        <taxon>Tracheophyta</taxon>
        <taxon>Spermatophyta</taxon>
        <taxon>Magnoliopsida</taxon>
        <taxon>Liliopsida</taxon>
        <taxon>Arecaceae</taxon>
        <taxon>Arecoideae</taxon>
        <taxon>Cocoseae</taxon>
        <taxon>Attaleinae</taxon>
        <taxon>Cocos</taxon>
    </lineage>
</organism>
<dbReference type="AlphaFoldDB" id="A0A8K0IXI8"/>
<dbReference type="EMBL" id="CM017886">
    <property type="protein sequence ID" value="KAG1370128.1"/>
    <property type="molecule type" value="Genomic_DNA"/>
</dbReference>
<comment type="caution">
    <text evidence="2">The sequence shown here is derived from an EMBL/GenBank/DDBJ whole genome shotgun (WGS) entry which is preliminary data.</text>
</comment>
<feature type="region of interest" description="Disordered" evidence="1">
    <location>
        <begin position="1"/>
        <end position="24"/>
    </location>
</feature>
<accession>A0A8K0IXI8</accession>
<sequence>MERKPGNGGGAGEQPPVGLEKGGRSWAKVVQGDPRQPLWISHRITKEEVEKLRCYFTDVLEFPEEEITASRKEWENLAIFVWSLGRRVPLDWVAKEIREKCKLEYNPESFAMAKDHYLIRFREVADCDAALRGDHGLLPVNCWPWRAGCRTLFVWLRLPGLPIKQEKILGVAAKATGHG</sequence>
<proteinExistence type="predicted"/>
<reference evidence="2" key="2">
    <citation type="submission" date="2019-07" db="EMBL/GenBank/DDBJ databases">
        <authorList>
            <person name="Yang Y."/>
            <person name="Bocs S."/>
            <person name="Baudouin L."/>
        </authorList>
    </citation>
    <scope>NUCLEOTIDE SEQUENCE</scope>
    <source>
        <tissue evidence="2">Spear leaf of Hainan Tall coconut</tissue>
    </source>
</reference>
<gene>
    <name evidence="2" type="ORF">COCNU_15G004940</name>
</gene>
<feature type="compositionally biased region" description="Gly residues" evidence="1">
    <location>
        <begin position="1"/>
        <end position="12"/>
    </location>
</feature>